<feature type="region of interest" description="Disordered" evidence="1">
    <location>
        <begin position="24"/>
        <end position="69"/>
    </location>
</feature>
<reference evidence="2" key="1">
    <citation type="journal article" date="2019" name="Sci. Rep.">
        <title>Draft genome of Tanacetum cinerariifolium, the natural source of mosquito coil.</title>
        <authorList>
            <person name="Yamashiro T."/>
            <person name="Shiraishi A."/>
            <person name="Satake H."/>
            <person name="Nakayama K."/>
        </authorList>
    </citation>
    <scope>NUCLEOTIDE SEQUENCE</scope>
</reference>
<sequence>MSRMEDDLLTYKVEISEVTNIPCNLKKEDDSKQQMSHVSDDDMEYDPSLNGDDEVELTDEESSDFDDEDEAAKIFRIETMYLTSRRLCVGPSRSLKDVKIKEEALKNKAIMEGVIDEDDESSNKGWKM</sequence>
<evidence type="ECO:0000313" key="2">
    <source>
        <dbReference type="EMBL" id="GEU92843.1"/>
    </source>
</evidence>
<dbReference type="AlphaFoldDB" id="A0A6L2P368"/>
<evidence type="ECO:0000313" key="3">
    <source>
        <dbReference type="EMBL" id="GEU93752.1"/>
    </source>
</evidence>
<dbReference type="EMBL" id="BKCJ010010721">
    <property type="protein sequence ID" value="GEU92843.1"/>
    <property type="molecule type" value="Genomic_DNA"/>
</dbReference>
<name>A0A6L2P368_TANCI</name>
<accession>A0A6L2P368</accession>
<organism evidence="2">
    <name type="scientific">Tanacetum cinerariifolium</name>
    <name type="common">Dalmatian daisy</name>
    <name type="synonym">Chrysanthemum cinerariifolium</name>
    <dbReference type="NCBI Taxonomy" id="118510"/>
    <lineage>
        <taxon>Eukaryota</taxon>
        <taxon>Viridiplantae</taxon>
        <taxon>Streptophyta</taxon>
        <taxon>Embryophyta</taxon>
        <taxon>Tracheophyta</taxon>
        <taxon>Spermatophyta</taxon>
        <taxon>Magnoliopsida</taxon>
        <taxon>eudicotyledons</taxon>
        <taxon>Gunneridae</taxon>
        <taxon>Pentapetalae</taxon>
        <taxon>asterids</taxon>
        <taxon>campanulids</taxon>
        <taxon>Asterales</taxon>
        <taxon>Asteraceae</taxon>
        <taxon>Asteroideae</taxon>
        <taxon>Anthemideae</taxon>
        <taxon>Anthemidinae</taxon>
        <taxon>Tanacetum</taxon>
    </lineage>
</organism>
<comment type="caution">
    <text evidence="2">The sequence shown here is derived from an EMBL/GenBank/DDBJ whole genome shotgun (WGS) entry which is preliminary data.</text>
</comment>
<protein>
    <submittedName>
        <fullName evidence="2">Uncharacterized protein</fullName>
    </submittedName>
</protein>
<feature type="compositionally biased region" description="Acidic residues" evidence="1">
    <location>
        <begin position="41"/>
        <end position="69"/>
    </location>
</feature>
<evidence type="ECO:0000256" key="1">
    <source>
        <dbReference type="SAM" id="MobiDB-lite"/>
    </source>
</evidence>
<proteinExistence type="predicted"/>
<dbReference type="EMBL" id="BKCJ010010922">
    <property type="protein sequence ID" value="GEU93752.1"/>
    <property type="molecule type" value="Genomic_DNA"/>
</dbReference>
<gene>
    <name evidence="2" type="ORF">Tci_064821</name>
    <name evidence="3" type="ORF">Tci_065730</name>
</gene>